<keyword evidence="4" id="KW-1185">Reference proteome</keyword>
<gene>
    <name evidence="3" type="ORF">CR205_15390</name>
</gene>
<evidence type="ECO:0000313" key="4">
    <source>
        <dbReference type="Proteomes" id="UP000248066"/>
    </source>
</evidence>
<protein>
    <recommendedName>
        <fullName evidence="2">Sodium symporter small subunit domain-containing protein</fullName>
    </recommendedName>
</protein>
<evidence type="ECO:0000313" key="3">
    <source>
        <dbReference type="EMBL" id="PYZ95773.1"/>
    </source>
</evidence>
<evidence type="ECO:0000256" key="1">
    <source>
        <dbReference type="SAM" id="Phobius"/>
    </source>
</evidence>
<name>A0A2W0H1V3_9BACI</name>
<reference evidence="3 4" key="1">
    <citation type="submission" date="2017-10" db="EMBL/GenBank/DDBJ databases">
        <title>Bacillus sp. nov., a halophilic bacterium isolated from a Yangshapao Lake.</title>
        <authorList>
            <person name="Wang H."/>
        </authorList>
    </citation>
    <scope>NUCLEOTIDE SEQUENCE [LARGE SCALE GENOMIC DNA]</scope>
    <source>
        <strain evidence="3 4">YSP-3</strain>
    </source>
</reference>
<dbReference type="OrthoDB" id="9797746at2"/>
<comment type="caution">
    <text evidence="3">The sequence shown here is derived from an EMBL/GenBank/DDBJ whole genome shotgun (WGS) entry which is preliminary data.</text>
</comment>
<dbReference type="RefSeq" id="WP_110521050.1">
    <property type="nucleotide sequence ID" value="NZ_PDOF01000003.1"/>
</dbReference>
<organism evidence="3 4">
    <name type="scientific">Alteribacter lacisalsi</name>
    <dbReference type="NCBI Taxonomy" id="2045244"/>
    <lineage>
        <taxon>Bacteria</taxon>
        <taxon>Bacillati</taxon>
        <taxon>Bacillota</taxon>
        <taxon>Bacilli</taxon>
        <taxon>Bacillales</taxon>
        <taxon>Bacillaceae</taxon>
        <taxon>Alteribacter</taxon>
    </lineage>
</organism>
<feature type="transmembrane region" description="Helical" evidence="1">
    <location>
        <begin position="20"/>
        <end position="40"/>
    </location>
</feature>
<proteinExistence type="predicted"/>
<keyword evidence="1" id="KW-0812">Transmembrane</keyword>
<accession>A0A2W0H1V3</accession>
<dbReference type="NCBIfam" id="TIGR03647">
    <property type="entry name" value="Na_symport_sm"/>
    <property type="match status" value="1"/>
</dbReference>
<feature type="transmembrane region" description="Helical" evidence="1">
    <location>
        <begin position="52"/>
        <end position="73"/>
    </location>
</feature>
<dbReference type="Pfam" id="PF13937">
    <property type="entry name" value="DUF4212"/>
    <property type="match status" value="1"/>
</dbReference>
<dbReference type="Proteomes" id="UP000248066">
    <property type="component" value="Unassembled WGS sequence"/>
</dbReference>
<feature type="domain" description="Sodium symporter small subunit" evidence="2">
    <location>
        <begin position="10"/>
        <end position="86"/>
    </location>
</feature>
<dbReference type="EMBL" id="PDOF01000003">
    <property type="protein sequence ID" value="PYZ95773.1"/>
    <property type="molecule type" value="Genomic_DNA"/>
</dbReference>
<evidence type="ECO:0000259" key="2">
    <source>
        <dbReference type="Pfam" id="PF13937"/>
    </source>
</evidence>
<dbReference type="InterPro" id="IPR019886">
    <property type="entry name" value="Na_symporter_ssu"/>
</dbReference>
<keyword evidence="1" id="KW-1133">Transmembrane helix</keyword>
<sequence length="101" mass="11798">MEKIDKKTADAYYREKNKYIIIFLSIWFVVSFGVVLFADWLQFEMPLLGFPFHYWMGAQGSILTFIVLLFISAKVSDRIDQKYGIDEGENEKISYGKTADH</sequence>
<keyword evidence="1" id="KW-0472">Membrane</keyword>
<dbReference type="AlphaFoldDB" id="A0A2W0H1V3"/>